<dbReference type="EMBL" id="MPRL01000012">
    <property type="protein sequence ID" value="OOZ41239.1"/>
    <property type="molecule type" value="Genomic_DNA"/>
</dbReference>
<dbReference type="AlphaFoldDB" id="A0A1T2L808"/>
<reference evidence="1 2" key="1">
    <citation type="submission" date="2016-11" db="EMBL/GenBank/DDBJ databases">
        <title>Mixed transmission modes and dynamic genome evolution in an obligate animal-bacterial symbiosis.</title>
        <authorList>
            <person name="Russell S.L."/>
            <person name="Corbett-Detig R.B."/>
            <person name="Cavanaugh C.M."/>
        </authorList>
    </citation>
    <scope>NUCLEOTIDE SEQUENCE [LARGE SCALE GENOMIC DNA]</scope>
    <source>
        <strain evidence="1">Sveles-Q1</strain>
    </source>
</reference>
<gene>
    <name evidence="1" type="ORF">BOW53_04470</name>
</gene>
<dbReference type="OrthoDB" id="7061849at2"/>
<accession>A0A1T2L808</accession>
<name>A0A1T2L808_9GAMM</name>
<keyword evidence="2" id="KW-1185">Reference proteome</keyword>
<sequence>MLEYLFFNKKLCDIFIEFLTRKAIDYEVSDHEAGYSVGVPENIDDALGGLVDEQYENLLQAHVDELDDENGFEKNVAGVGIELADGTPCTIRIDPDLMSRMLNEISLEELRDMIHDIAKQMENPDNRPLCHT</sequence>
<proteinExistence type="predicted"/>
<comment type="caution">
    <text evidence="1">The sequence shown here is derived from an EMBL/GenBank/DDBJ whole genome shotgun (WGS) entry which is preliminary data.</text>
</comment>
<evidence type="ECO:0000313" key="1">
    <source>
        <dbReference type="EMBL" id="OOZ41239.1"/>
    </source>
</evidence>
<organism evidence="1 2">
    <name type="scientific">Solemya pervernicosa gill symbiont</name>
    <dbReference type="NCBI Taxonomy" id="642797"/>
    <lineage>
        <taxon>Bacteria</taxon>
        <taxon>Pseudomonadati</taxon>
        <taxon>Pseudomonadota</taxon>
        <taxon>Gammaproteobacteria</taxon>
        <taxon>sulfur-oxidizing symbionts</taxon>
    </lineage>
</organism>
<evidence type="ECO:0000313" key="2">
    <source>
        <dbReference type="Proteomes" id="UP000191110"/>
    </source>
</evidence>
<dbReference type="Proteomes" id="UP000191110">
    <property type="component" value="Unassembled WGS sequence"/>
</dbReference>
<protein>
    <submittedName>
        <fullName evidence="1">Uncharacterized protein</fullName>
    </submittedName>
</protein>
<dbReference type="RefSeq" id="WP_078482887.1">
    <property type="nucleotide sequence ID" value="NZ_MPRL01000012.1"/>
</dbReference>